<dbReference type="PROSITE" id="PS51257">
    <property type="entry name" value="PROKAR_LIPOPROTEIN"/>
    <property type="match status" value="1"/>
</dbReference>
<dbReference type="InterPro" id="IPR046209">
    <property type="entry name" value="DUF6242_N"/>
</dbReference>
<evidence type="ECO:0000313" key="3">
    <source>
        <dbReference type="EMBL" id="EHO66025.1"/>
    </source>
</evidence>
<accession>H1Q547</accession>
<dbReference type="Proteomes" id="UP000016023">
    <property type="component" value="Unassembled WGS sequence"/>
</dbReference>
<dbReference type="HOGENOM" id="CLU_042770_1_0_10"/>
<evidence type="ECO:0000313" key="4">
    <source>
        <dbReference type="Proteomes" id="UP000016023"/>
    </source>
</evidence>
<feature type="domain" description="DUF6242" evidence="1">
    <location>
        <begin position="41"/>
        <end position="153"/>
    </location>
</feature>
<name>H1Q547_9BACT</name>
<evidence type="ECO:0000259" key="1">
    <source>
        <dbReference type="Pfam" id="PF19755"/>
    </source>
</evidence>
<gene>
    <name evidence="3" type="ORF">HMPREF9140_02035</name>
</gene>
<dbReference type="eggNOG" id="COG4447">
    <property type="taxonomic scope" value="Bacteria"/>
</dbReference>
<proteinExistence type="predicted"/>
<dbReference type="EMBL" id="AGWK01000059">
    <property type="protein sequence ID" value="EHO66025.1"/>
    <property type="molecule type" value="Genomic_DNA"/>
</dbReference>
<dbReference type="RefSeq" id="WP_006953759.1">
    <property type="nucleotide sequence ID" value="NZ_JH594523.1"/>
</dbReference>
<comment type="caution">
    <text evidence="3">The sequence shown here is derived from an EMBL/GenBank/DDBJ whole genome shotgun (WGS) entry which is preliminary data.</text>
</comment>
<evidence type="ECO:0008006" key="5">
    <source>
        <dbReference type="Google" id="ProtNLM"/>
    </source>
</evidence>
<organism evidence="3 4">
    <name type="scientific">Prevotella micans F0438</name>
    <dbReference type="NCBI Taxonomy" id="883158"/>
    <lineage>
        <taxon>Bacteria</taxon>
        <taxon>Pseudomonadati</taxon>
        <taxon>Bacteroidota</taxon>
        <taxon>Bacteroidia</taxon>
        <taxon>Bacteroidales</taxon>
        <taxon>Prevotellaceae</taxon>
        <taxon>Prevotella</taxon>
    </lineage>
</organism>
<reference evidence="3 4" key="1">
    <citation type="submission" date="2011-12" db="EMBL/GenBank/DDBJ databases">
        <title>The Genome Sequence of Prevotella micans F0438.</title>
        <authorList>
            <consortium name="The Broad Institute Genome Sequencing Platform"/>
            <person name="Earl A."/>
            <person name="Ward D."/>
            <person name="Feldgarden M."/>
            <person name="Gevers D."/>
            <person name="Izard J."/>
            <person name="Baranova O.V."/>
            <person name="Blanton J.M."/>
            <person name="Wade W.G."/>
            <person name="Dewhirst F.E."/>
            <person name="Young S.K."/>
            <person name="Zeng Q."/>
            <person name="Gargeya S."/>
            <person name="Fitzgerald M."/>
            <person name="Haas B."/>
            <person name="Abouelleil A."/>
            <person name="Alvarado L."/>
            <person name="Arachchi H.M."/>
            <person name="Berlin A."/>
            <person name="Chapman S.B."/>
            <person name="Gearin G."/>
            <person name="Goldberg J."/>
            <person name="Griggs A."/>
            <person name="Gujja S."/>
            <person name="Hansen M."/>
            <person name="Heiman D."/>
            <person name="Howarth C."/>
            <person name="Larimer J."/>
            <person name="Lui A."/>
            <person name="MacDonald P.J.P."/>
            <person name="McCowen C."/>
            <person name="Montmayeur A."/>
            <person name="Murphy C."/>
            <person name="Neiman D."/>
            <person name="Pearson M."/>
            <person name="Priest M."/>
            <person name="Roberts A."/>
            <person name="Saif S."/>
            <person name="Shea T."/>
            <person name="Sisk P."/>
            <person name="Stolte C."/>
            <person name="Sykes S."/>
            <person name="Wortman J."/>
            <person name="Nusbaum C."/>
            <person name="Birren B."/>
        </authorList>
    </citation>
    <scope>NUCLEOTIDE SEQUENCE [LARGE SCALE GENOMIC DNA]</scope>
    <source>
        <strain evidence="3 4">F0438</strain>
    </source>
</reference>
<sequence length="458" mass="50590">MKIEIRSLFIMSLTVALLTSCLKDYDETGGEGYSDSAIISFSLGILKQKRDTLSKRGTDSTYTAKIKGDKFKFYIDQNNSIIYNPDSLPYGTKTDHVLTIIKAKNAGSIMWKSLKSDSTKYYSSKDSVDLRQSRILRVRAQNRTGYRDYTVKVNVHKQKPEVFVWMALGSNADLASLTATKAIVCGDNVFVFGQNGGQTVGYKTSITDGRTWTALPVTFTSDAYKSAIVQGKTVYISDNGTVKYSSDGNTWQTSGTNTDLVRLVASSTKELYGLSTHGGLMVSKDNGATWTDEQLDDSKTLIPSDNIAYTYRPITTNDSIDRVLLAGSATGQDKLVVWTKLADYSKKAFNYAWAYVDIADNHYALPILTGLSMATYDNGIIALGMKDGKMIEPMISRDGGISWRKAKAHTVPADAANFTTFTSTVDSSNFIWIIGNGKVWRGRLNRLGWTSPQKSFER</sequence>
<evidence type="ECO:0000259" key="2">
    <source>
        <dbReference type="Pfam" id="PF25852"/>
    </source>
</evidence>
<keyword evidence="4" id="KW-1185">Reference proteome</keyword>
<dbReference type="Gene3D" id="2.130.10.10">
    <property type="entry name" value="YVTN repeat-like/Quinoprotein amine dehydrogenase"/>
    <property type="match status" value="1"/>
</dbReference>
<dbReference type="AlphaFoldDB" id="H1Q547"/>
<dbReference type="InterPro" id="IPR015943">
    <property type="entry name" value="WD40/YVTN_repeat-like_dom_sf"/>
</dbReference>
<protein>
    <recommendedName>
        <fullName evidence="5">Photosynthesis system II assembly factor Ycf48/Hcf136-like domain-containing protein</fullName>
    </recommendedName>
</protein>
<dbReference type="InterPro" id="IPR058667">
    <property type="entry name" value="DUF6242_C"/>
</dbReference>
<dbReference type="STRING" id="883158.HMPREF9140_02035"/>
<dbReference type="Pfam" id="PF19755">
    <property type="entry name" value="DUF6242"/>
    <property type="match status" value="1"/>
</dbReference>
<dbReference type="PATRIC" id="fig|883158.3.peg.2037"/>
<dbReference type="Pfam" id="PF25852">
    <property type="entry name" value="DUF6242_C"/>
    <property type="match status" value="1"/>
</dbReference>
<dbReference type="SUPFAM" id="SSF110296">
    <property type="entry name" value="Oligoxyloglucan reducing end-specific cellobiohydrolase"/>
    <property type="match status" value="1"/>
</dbReference>
<feature type="domain" description="DUF6242" evidence="2">
    <location>
        <begin position="159"/>
        <end position="450"/>
    </location>
</feature>